<dbReference type="Gene3D" id="2.60.120.200">
    <property type="match status" value="2"/>
</dbReference>
<dbReference type="SUPFAM" id="SSF50494">
    <property type="entry name" value="Trypsin-like serine proteases"/>
    <property type="match status" value="1"/>
</dbReference>
<evidence type="ECO:0000259" key="12">
    <source>
        <dbReference type="PROSITE" id="PS50240"/>
    </source>
</evidence>
<dbReference type="GO" id="GO:0005576">
    <property type="term" value="C:extracellular region"/>
    <property type="evidence" value="ECO:0007669"/>
    <property type="project" value="UniProtKB-SubCell"/>
</dbReference>
<dbReference type="CDD" id="cd00112">
    <property type="entry name" value="LDLa"/>
    <property type="match status" value="6"/>
</dbReference>
<feature type="disulfide bond" evidence="9">
    <location>
        <begin position="907"/>
        <end position="922"/>
    </location>
</feature>
<dbReference type="SUPFAM" id="SSF49899">
    <property type="entry name" value="Concanavalin A-like lectins/glucanases"/>
    <property type="match status" value="2"/>
</dbReference>
<gene>
    <name evidence="13" type="ORF">PoB_001240900</name>
</gene>
<dbReference type="GO" id="GO:0016020">
    <property type="term" value="C:membrane"/>
    <property type="evidence" value="ECO:0007669"/>
    <property type="project" value="InterPro"/>
</dbReference>
<dbReference type="InterPro" id="IPR013320">
    <property type="entry name" value="ConA-like_dom_sf"/>
</dbReference>
<comment type="subcellular location">
    <subcellularLocation>
        <location evidence="1">Secreted</location>
    </subcellularLocation>
</comment>
<keyword evidence="3 10" id="KW-0645">Protease</keyword>
<dbReference type="Pfam" id="PF00629">
    <property type="entry name" value="MAM"/>
    <property type="match status" value="2"/>
</dbReference>
<dbReference type="SUPFAM" id="SSF57424">
    <property type="entry name" value="LDL receptor-like module"/>
    <property type="match status" value="4"/>
</dbReference>
<evidence type="ECO:0000256" key="3">
    <source>
        <dbReference type="ARBA" id="ARBA00022670"/>
    </source>
</evidence>
<keyword evidence="14" id="KW-1185">Reference proteome</keyword>
<keyword evidence="5 10" id="KW-0378">Hydrolase</keyword>
<evidence type="ECO:0000256" key="8">
    <source>
        <dbReference type="ARBA" id="ARBA00023157"/>
    </source>
</evidence>
<keyword evidence="6 10" id="KW-0720">Serine protease</keyword>
<dbReference type="InterPro" id="IPR043504">
    <property type="entry name" value="Peptidase_S1_PA_chymotrypsin"/>
</dbReference>
<feature type="disulfide bond" evidence="9">
    <location>
        <begin position="681"/>
        <end position="699"/>
    </location>
</feature>
<dbReference type="SMART" id="SM00192">
    <property type="entry name" value="LDLa"/>
    <property type="match status" value="6"/>
</dbReference>
<dbReference type="EMBL" id="BLXT01001484">
    <property type="protein sequence ID" value="GFN85903.1"/>
    <property type="molecule type" value="Genomic_DNA"/>
</dbReference>
<dbReference type="InterPro" id="IPR002172">
    <property type="entry name" value="LDrepeatLR_classA_rpt"/>
</dbReference>
<dbReference type="InterPro" id="IPR018114">
    <property type="entry name" value="TRYPSIN_HIS"/>
</dbReference>
<keyword evidence="2" id="KW-0964">Secreted</keyword>
<evidence type="ECO:0000256" key="9">
    <source>
        <dbReference type="PROSITE-ProRule" id="PRU00124"/>
    </source>
</evidence>
<dbReference type="Gene3D" id="2.40.10.10">
    <property type="entry name" value="Trypsin-like serine proteases"/>
    <property type="match status" value="1"/>
</dbReference>
<organism evidence="13 14">
    <name type="scientific">Plakobranchus ocellatus</name>
    <dbReference type="NCBI Taxonomy" id="259542"/>
    <lineage>
        <taxon>Eukaryota</taxon>
        <taxon>Metazoa</taxon>
        <taxon>Spiralia</taxon>
        <taxon>Lophotrochozoa</taxon>
        <taxon>Mollusca</taxon>
        <taxon>Gastropoda</taxon>
        <taxon>Heterobranchia</taxon>
        <taxon>Euthyneura</taxon>
        <taxon>Panpulmonata</taxon>
        <taxon>Sacoglossa</taxon>
        <taxon>Placobranchoidea</taxon>
        <taxon>Plakobranchidae</taxon>
        <taxon>Plakobranchus</taxon>
    </lineage>
</organism>
<evidence type="ECO:0000256" key="2">
    <source>
        <dbReference type="ARBA" id="ARBA00022525"/>
    </source>
</evidence>
<dbReference type="InterPro" id="IPR001254">
    <property type="entry name" value="Trypsin_dom"/>
</dbReference>
<dbReference type="Proteomes" id="UP000735302">
    <property type="component" value="Unassembled WGS sequence"/>
</dbReference>
<comment type="caution">
    <text evidence="9">Lacks conserved residue(s) required for the propagation of feature annotation.</text>
</comment>
<feature type="domain" description="MAM" evidence="11">
    <location>
        <begin position="471"/>
        <end position="634"/>
    </location>
</feature>
<dbReference type="PRINTS" id="PR00261">
    <property type="entry name" value="LDLRECEPTOR"/>
</dbReference>
<comment type="caution">
    <text evidence="13">The sequence shown here is derived from an EMBL/GenBank/DDBJ whole genome shotgun (WGS) entry which is preliminary data.</text>
</comment>
<evidence type="ECO:0000256" key="5">
    <source>
        <dbReference type="ARBA" id="ARBA00022801"/>
    </source>
</evidence>
<evidence type="ECO:0000256" key="10">
    <source>
        <dbReference type="RuleBase" id="RU363034"/>
    </source>
</evidence>
<dbReference type="PANTHER" id="PTHR24252">
    <property type="entry name" value="ACROSIN-RELATED"/>
    <property type="match status" value="1"/>
</dbReference>
<dbReference type="GO" id="GO:0006508">
    <property type="term" value="P:proteolysis"/>
    <property type="evidence" value="ECO:0007669"/>
    <property type="project" value="UniProtKB-KW"/>
</dbReference>
<dbReference type="InterPro" id="IPR000998">
    <property type="entry name" value="MAM_dom"/>
</dbReference>
<dbReference type="Pfam" id="PF00057">
    <property type="entry name" value="Ldl_recept_a"/>
    <property type="match status" value="2"/>
</dbReference>
<dbReference type="PROSITE" id="PS50240">
    <property type="entry name" value="TRYPSIN_DOM"/>
    <property type="match status" value="1"/>
</dbReference>
<dbReference type="PROSITE" id="PS00135">
    <property type="entry name" value="TRYPSIN_SER"/>
    <property type="match status" value="1"/>
</dbReference>
<dbReference type="SMART" id="SM00020">
    <property type="entry name" value="Tryp_SPc"/>
    <property type="match status" value="1"/>
</dbReference>
<evidence type="ECO:0000313" key="13">
    <source>
        <dbReference type="EMBL" id="GFN85903.1"/>
    </source>
</evidence>
<dbReference type="AlphaFoldDB" id="A0AAV3YS62"/>
<feature type="disulfide bond" evidence="9">
    <location>
        <begin position="674"/>
        <end position="686"/>
    </location>
</feature>
<feature type="disulfide bond" evidence="9">
    <location>
        <begin position="895"/>
        <end position="913"/>
    </location>
</feature>
<evidence type="ECO:0000256" key="1">
    <source>
        <dbReference type="ARBA" id="ARBA00004613"/>
    </source>
</evidence>
<proteinExistence type="predicted"/>
<dbReference type="GO" id="GO:0004252">
    <property type="term" value="F:serine-type endopeptidase activity"/>
    <property type="evidence" value="ECO:0007669"/>
    <property type="project" value="InterPro"/>
</dbReference>
<keyword evidence="7" id="KW-0865">Zymogen</keyword>
<reference evidence="13 14" key="1">
    <citation type="journal article" date="2021" name="Elife">
        <title>Chloroplast acquisition without the gene transfer in kleptoplastic sea slugs, Plakobranchus ocellatus.</title>
        <authorList>
            <person name="Maeda T."/>
            <person name="Takahashi S."/>
            <person name="Yoshida T."/>
            <person name="Shimamura S."/>
            <person name="Takaki Y."/>
            <person name="Nagai Y."/>
            <person name="Toyoda A."/>
            <person name="Suzuki Y."/>
            <person name="Arimoto A."/>
            <person name="Ishii H."/>
            <person name="Satoh N."/>
            <person name="Nishiyama T."/>
            <person name="Hasebe M."/>
            <person name="Maruyama T."/>
            <person name="Minagawa J."/>
            <person name="Obokata J."/>
            <person name="Shigenobu S."/>
        </authorList>
    </citation>
    <scope>NUCLEOTIDE SEQUENCE [LARGE SCALE GENOMIC DNA]</scope>
</reference>
<dbReference type="FunFam" id="2.40.10.10:FF:000146">
    <property type="entry name" value="Serine protease 53"/>
    <property type="match status" value="1"/>
</dbReference>
<protein>
    <submittedName>
        <fullName evidence="13">Atrial natriuretic peptide-converting enzyme</fullName>
    </submittedName>
</protein>
<evidence type="ECO:0000256" key="6">
    <source>
        <dbReference type="ARBA" id="ARBA00022825"/>
    </source>
</evidence>
<dbReference type="PANTHER" id="PTHR24252:SF7">
    <property type="entry name" value="HYALIN"/>
    <property type="match status" value="1"/>
</dbReference>
<dbReference type="CDD" id="cd06263">
    <property type="entry name" value="MAM"/>
    <property type="match status" value="1"/>
</dbReference>
<dbReference type="InterPro" id="IPR036055">
    <property type="entry name" value="LDL_receptor-like_sf"/>
</dbReference>
<dbReference type="PROSITE" id="PS01209">
    <property type="entry name" value="LDLRA_1"/>
    <property type="match status" value="2"/>
</dbReference>
<name>A0AAV3YS62_9GAST</name>
<feature type="disulfide bond" evidence="9">
    <location>
        <begin position="657"/>
        <end position="672"/>
    </location>
</feature>
<evidence type="ECO:0000256" key="7">
    <source>
        <dbReference type="ARBA" id="ARBA00023145"/>
    </source>
</evidence>
<dbReference type="Gene3D" id="4.10.400.10">
    <property type="entry name" value="Low-density Lipoprotein Receptor"/>
    <property type="match status" value="4"/>
</dbReference>
<dbReference type="PROSITE" id="PS00134">
    <property type="entry name" value="TRYPSIN_HIS"/>
    <property type="match status" value="1"/>
</dbReference>
<dbReference type="PROSITE" id="PS50068">
    <property type="entry name" value="LDLRA_2"/>
    <property type="match status" value="6"/>
</dbReference>
<evidence type="ECO:0000256" key="4">
    <source>
        <dbReference type="ARBA" id="ARBA00022729"/>
    </source>
</evidence>
<feature type="domain" description="Peptidase S1" evidence="12">
    <location>
        <begin position="5"/>
        <end position="248"/>
    </location>
</feature>
<sequence length="926" mass="103400">MPNLIINGKDAQSNRYPWVVSMQHVGIHKCGGAIIHPYFVLTAAHCANQIYSMDLVRIVAGTVNLEEASIRANTIPNHVQIREVRRFIEYPGYTHFDGKDIALLELKAPLIYSRSVRQICLPEEDDFFSRTTKCHLAGWGHTSGTAEGQYVPKLQETKMSLVDTDLCNSSQMWDGIMAENEKCAGYFSGTIAACSGDSGSSLMCQDTKGFWKAVGVTSYVRINCSVPRYPMVYTDVLPYVEWIKNQTECVFTCDDGICLFDKEMICDSKDDCADRTDEIQMCPINTNCSFDDKFMCGYISTSSLEFQAAPSYVNTFPLYDHTLGRYPECVFTCDDGICLFDKEMICDSKDDCADRTDEIQMCPINTNCSFDDKFMCGYISTSSLEFQAAPSYVNTFPLYDHTLGRSHEHAKWSVDDVVLIEGKCEDMECLPGEFMCMTYGKKNCLPLAVQCNVAVDCDNAEDEKDCTDPKYICDFSNGNVCGIKQHTDDYMHSEWEMVNATRAANQMIDHTSGLASGNFLKIDTTRMLSVDQVLASMDVYLREQPHCLRFYYFSTSPFTFEIFLIINNDRQTLVAFTGRQTDFWTLTQAELPSVTNDQRATLTIVVTGGEMGSLLLSEVFMLDDISITTGNCPVFICPQGTLQCEDEAYCVPQDKVCDKKADCGKSTDEIFCSCTSSEYKCPNGPCISYNKTCDHSYDCPDKSDEGSICDSKRSVTCDFEDPFQCGYTVNTATPDFHWARVQGRASDPGPASDHTFSDDDTQLGFYALALSQFQGPKTVLTSTSFLSTGNGLVFYYHARHYLYEFSMTGRLSVVAKDVDTGVETKLWQVEPDNNDKWKMECVPLPSGHITVSFVAERGESSLSANIGLDDIKLLDITCDLYSTATNCSDQEYTSCRSGMCIKKSMLCDGLPDCPDGYDEVSCPPEN</sequence>
<dbReference type="InterPro" id="IPR009003">
    <property type="entry name" value="Peptidase_S1_PA"/>
</dbReference>
<keyword evidence="4" id="KW-0732">Signal</keyword>
<dbReference type="InterPro" id="IPR033116">
    <property type="entry name" value="TRYPSIN_SER"/>
</dbReference>
<dbReference type="SMART" id="SM00137">
    <property type="entry name" value="MAM"/>
    <property type="match status" value="2"/>
</dbReference>
<dbReference type="CDD" id="cd00190">
    <property type="entry name" value="Tryp_SPc"/>
    <property type="match status" value="1"/>
</dbReference>
<dbReference type="InterPro" id="IPR023415">
    <property type="entry name" value="LDLR_class-A_CS"/>
</dbReference>
<evidence type="ECO:0000313" key="14">
    <source>
        <dbReference type="Proteomes" id="UP000735302"/>
    </source>
</evidence>
<feature type="domain" description="MAM" evidence="11">
    <location>
        <begin position="715"/>
        <end position="880"/>
    </location>
</feature>
<dbReference type="PROSITE" id="PS50060">
    <property type="entry name" value="MAM_2"/>
    <property type="match status" value="2"/>
</dbReference>
<evidence type="ECO:0000259" key="11">
    <source>
        <dbReference type="PROSITE" id="PS50060"/>
    </source>
</evidence>
<dbReference type="Pfam" id="PF00089">
    <property type="entry name" value="Trypsin"/>
    <property type="match status" value="1"/>
</dbReference>
<accession>A0AAV3YS62</accession>
<feature type="disulfide bond" evidence="9">
    <location>
        <begin position="451"/>
        <end position="466"/>
    </location>
</feature>
<keyword evidence="8 9" id="KW-1015">Disulfide bond</keyword>